<reference evidence="1" key="1">
    <citation type="journal article" date="2015" name="Nature">
        <title>Complex archaea that bridge the gap between prokaryotes and eukaryotes.</title>
        <authorList>
            <person name="Spang A."/>
            <person name="Saw J.H."/>
            <person name="Jorgensen S.L."/>
            <person name="Zaremba-Niedzwiedzka K."/>
            <person name="Martijn J."/>
            <person name="Lind A.E."/>
            <person name="van Eijk R."/>
            <person name="Schleper C."/>
            <person name="Guy L."/>
            <person name="Ettema T.J."/>
        </authorList>
    </citation>
    <scope>NUCLEOTIDE SEQUENCE</scope>
</reference>
<evidence type="ECO:0000313" key="1">
    <source>
        <dbReference type="EMBL" id="KKL04183.1"/>
    </source>
</evidence>
<sequence length="132" mass="14514">MDSSITNTVVKGVPLGRHPDSARFHAILGELGALHDKKSRDYGTDTDPFANVRGSEDWGIAPWVGALLRATDKMRRLQKYAKVGELANEAVEDSFRDLAVYAVIALVLFEKAKITRLLESDVSIERSADDDA</sequence>
<comment type="caution">
    <text evidence="1">The sequence shown here is derived from an EMBL/GenBank/DDBJ whole genome shotgun (WGS) entry which is preliminary data.</text>
</comment>
<organism evidence="1">
    <name type="scientific">marine sediment metagenome</name>
    <dbReference type="NCBI Taxonomy" id="412755"/>
    <lineage>
        <taxon>unclassified sequences</taxon>
        <taxon>metagenomes</taxon>
        <taxon>ecological metagenomes</taxon>
    </lineage>
</organism>
<proteinExistence type="predicted"/>
<dbReference type="EMBL" id="LAZR01044633">
    <property type="protein sequence ID" value="KKL04183.1"/>
    <property type="molecule type" value="Genomic_DNA"/>
</dbReference>
<gene>
    <name evidence="1" type="ORF">LCGC14_2618620</name>
</gene>
<dbReference type="AlphaFoldDB" id="A0A0F9CWD1"/>
<protein>
    <recommendedName>
        <fullName evidence="2">Nucleotide modification associated domain-containing protein</fullName>
    </recommendedName>
</protein>
<accession>A0A0F9CWD1</accession>
<evidence type="ECO:0008006" key="2">
    <source>
        <dbReference type="Google" id="ProtNLM"/>
    </source>
</evidence>
<name>A0A0F9CWD1_9ZZZZ</name>